<dbReference type="InterPro" id="IPR011933">
    <property type="entry name" value="Double_TM_dom"/>
</dbReference>
<feature type="non-terminal residue" evidence="4">
    <location>
        <position position="265"/>
    </location>
</feature>
<organism evidence="4">
    <name type="scientific">hydrothermal vent metagenome</name>
    <dbReference type="NCBI Taxonomy" id="652676"/>
    <lineage>
        <taxon>unclassified sequences</taxon>
        <taxon>metagenomes</taxon>
        <taxon>ecological metagenomes</taxon>
    </lineage>
</organism>
<dbReference type="InterPro" id="IPR036465">
    <property type="entry name" value="vWFA_dom_sf"/>
</dbReference>
<dbReference type="EMBL" id="UOGD01000126">
    <property type="protein sequence ID" value="VAX19032.1"/>
    <property type="molecule type" value="Genomic_DNA"/>
</dbReference>
<evidence type="ECO:0000259" key="3">
    <source>
        <dbReference type="Pfam" id="PF13519"/>
    </source>
</evidence>
<evidence type="ECO:0000256" key="1">
    <source>
        <dbReference type="SAM" id="Phobius"/>
    </source>
</evidence>
<feature type="domain" description="Aerotolerance regulator N-terminal" evidence="2">
    <location>
        <begin position="1"/>
        <end position="76"/>
    </location>
</feature>
<dbReference type="SUPFAM" id="SSF53300">
    <property type="entry name" value="vWA-like"/>
    <property type="match status" value="1"/>
</dbReference>
<feature type="transmembrane region" description="Helical" evidence="1">
    <location>
        <begin position="6"/>
        <end position="24"/>
    </location>
</feature>
<dbReference type="AlphaFoldDB" id="A0A3B1BSX8"/>
<dbReference type="Gene3D" id="3.40.50.410">
    <property type="entry name" value="von Willebrand factor, type A domain"/>
    <property type="match status" value="1"/>
</dbReference>
<reference evidence="4" key="1">
    <citation type="submission" date="2018-06" db="EMBL/GenBank/DDBJ databases">
        <authorList>
            <person name="Zhirakovskaya E."/>
        </authorList>
    </citation>
    <scope>NUCLEOTIDE SEQUENCE</scope>
</reference>
<evidence type="ECO:0000313" key="4">
    <source>
        <dbReference type="EMBL" id="VAX19032.1"/>
    </source>
</evidence>
<dbReference type="PANTHER" id="PTHR37464">
    <property type="entry name" value="BLL2463 PROTEIN"/>
    <property type="match status" value="1"/>
</dbReference>
<evidence type="ECO:0008006" key="5">
    <source>
        <dbReference type="Google" id="ProtNLM"/>
    </source>
</evidence>
<keyword evidence="1" id="KW-1133">Transmembrane helix</keyword>
<dbReference type="InterPro" id="IPR002035">
    <property type="entry name" value="VWF_A"/>
</dbReference>
<name>A0A3B1BSX8_9ZZZZ</name>
<feature type="transmembrane region" description="Helical" evidence="1">
    <location>
        <begin position="56"/>
        <end position="74"/>
    </location>
</feature>
<evidence type="ECO:0000259" key="2">
    <source>
        <dbReference type="Pfam" id="PF07584"/>
    </source>
</evidence>
<dbReference type="Pfam" id="PF13519">
    <property type="entry name" value="VWA_2"/>
    <property type="match status" value="1"/>
</dbReference>
<dbReference type="InterPro" id="IPR024163">
    <property type="entry name" value="Aerotolerance_reg_N"/>
</dbReference>
<feature type="domain" description="VWFA" evidence="3">
    <location>
        <begin position="95"/>
        <end position="197"/>
    </location>
</feature>
<dbReference type="PANTHER" id="PTHR37464:SF1">
    <property type="entry name" value="BLL2463 PROTEIN"/>
    <property type="match status" value="1"/>
</dbReference>
<keyword evidence="1" id="KW-0472">Membrane</keyword>
<dbReference type="Pfam" id="PF07584">
    <property type="entry name" value="BatA"/>
    <property type="match status" value="1"/>
</dbReference>
<keyword evidence="1" id="KW-0812">Transmembrane</keyword>
<accession>A0A3B1BSX8</accession>
<proteinExistence type="predicted"/>
<gene>
    <name evidence="4" type="ORF">MNBD_IGNAVI01-3248</name>
</gene>
<sequence length="265" mass="29766">MVFLNPTILFGLLAASIPVILHFLNLRKIKKVEFSTLAFLKELQKTKIKKIKFKQWLLLLLRILIILFLVSSFARPTLESVTISGTGSVAKTTAVFILDDSFSMSVVDENGSYFNQAKQIIADLASAFNDGDEVILVLTSNPEHFIRLGDKNSTGQEIRKINISYITNSLTASIEKTSELISNSINFNKEVYILSDFQKSTLLNKNENEKNKKSLFDGSTKLYLFRFGGKDINNLTVNDLVSTNQIFELKKEIGFTASVTNFSQN</sequence>
<protein>
    <recommendedName>
        <fullName evidence="5">Aerotolerance regulator N-terminal domain-containing protein</fullName>
    </recommendedName>
</protein>
<dbReference type="NCBIfam" id="TIGR02226">
    <property type="entry name" value="two_anch"/>
    <property type="match status" value="1"/>
</dbReference>